<dbReference type="EC" id="2.7.13.3" evidence="3"/>
<dbReference type="RefSeq" id="WP_168063701.1">
    <property type="nucleotide sequence ID" value="NZ_VTOW01000011.1"/>
</dbReference>
<keyword evidence="5" id="KW-0597">Phosphoprotein</keyword>
<dbReference type="Gene3D" id="1.10.287.130">
    <property type="match status" value="1"/>
</dbReference>
<evidence type="ECO:0000256" key="1">
    <source>
        <dbReference type="ARBA" id="ARBA00000085"/>
    </source>
</evidence>
<dbReference type="AlphaFoldDB" id="A0A7X6IDB2"/>
<dbReference type="CDD" id="cd00082">
    <property type="entry name" value="HisKA"/>
    <property type="match status" value="1"/>
</dbReference>
<dbReference type="CDD" id="cd00075">
    <property type="entry name" value="HATPase"/>
    <property type="match status" value="1"/>
</dbReference>
<dbReference type="SMART" id="SM00388">
    <property type="entry name" value="HisKA"/>
    <property type="match status" value="1"/>
</dbReference>
<dbReference type="Pfam" id="PF02518">
    <property type="entry name" value="HATPase_c"/>
    <property type="match status" value="1"/>
</dbReference>
<dbReference type="InterPro" id="IPR029151">
    <property type="entry name" value="Sensor-like_sf"/>
</dbReference>
<dbReference type="EMBL" id="VTOW01000011">
    <property type="protein sequence ID" value="NKE73736.1"/>
    <property type="molecule type" value="Genomic_DNA"/>
</dbReference>
<keyword evidence="12" id="KW-0902">Two-component regulatory system</keyword>
<keyword evidence="4" id="KW-1003">Cell membrane</keyword>
<dbReference type="InterPro" id="IPR003594">
    <property type="entry name" value="HATPase_dom"/>
</dbReference>
<evidence type="ECO:0000256" key="4">
    <source>
        <dbReference type="ARBA" id="ARBA00022475"/>
    </source>
</evidence>
<dbReference type="Proteomes" id="UP000534783">
    <property type="component" value="Unassembled WGS sequence"/>
</dbReference>
<gene>
    <name evidence="15" type="ORF">MNODULE_23580</name>
</gene>
<evidence type="ECO:0000256" key="9">
    <source>
        <dbReference type="ARBA" id="ARBA00022777"/>
    </source>
</evidence>
<evidence type="ECO:0000256" key="2">
    <source>
        <dbReference type="ARBA" id="ARBA00004651"/>
    </source>
</evidence>
<evidence type="ECO:0000256" key="13">
    <source>
        <dbReference type="SAM" id="Phobius"/>
    </source>
</evidence>
<feature type="domain" description="Histidine kinase" evidence="14">
    <location>
        <begin position="242"/>
        <end position="448"/>
    </location>
</feature>
<dbReference type="SMART" id="SM00387">
    <property type="entry name" value="HATPase_c"/>
    <property type="match status" value="1"/>
</dbReference>
<keyword evidence="6" id="KW-0808">Transferase</keyword>
<dbReference type="InterPro" id="IPR005467">
    <property type="entry name" value="His_kinase_dom"/>
</dbReference>
<dbReference type="GO" id="GO:0005524">
    <property type="term" value="F:ATP binding"/>
    <property type="evidence" value="ECO:0007669"/>
    <property type="project" value="UniProtKB-KW"/>
</dbReference>
<dbReference type="Pfam" id="PF00512">
    <property type="entry name" value="HisKA"/>
    <property type="match status" value="1"/>
</dbReference>
<keyword evidence="8" id="KW-0547">Nucleotide-binding</keyword>
<dbReference type="GO" id="GO:0000155">
    <property type="term" value="F:phosphorelay sensor kinase activity"/>
    <property type="evidence" value="ECO:0007669"/>
    <property type="project" value="InterPro"/>
</dbReference>
<comment type="catalytic activity">
    <reaction evidence="1">
        <text>ATP + protein L-histidine = ADP + protein N-phospho-L-histidine.</text>
        <dbReference type="EC" id="2.7.13.3"/>
    </reaction>
</comment>
<keyword evidence="10" id="KW-0067">ATP-binding</keyword>
<evidence type="ECO:0000256" key="12">
    <source>
        <dbReference type="ARBA" id="ARBA00023012"/>
    </source>
</evidence>
<evidence type="ECO:0000256" key="3">
    <source>
        <dbReference type="ARBA" id="ARBA00012438"/>
    </source>
</evidence>
<protein>
    <recommendedName>
        <fullName evidence="3">histidine kinase</fullName>
        <ecNumber evidence="3">2.7.13.3</ecNumber>
    </recommendedName>
</protein>
<dbReference type="Gene3D" id="3.30.565.10">
    <property type="entry name" value="Histidine kinase-like ATPase, C-terminal domain"/>
    <property type="match status" value="1"/>
</dbReference>
<evidence type="ECO:0000256" key="10">
    <source>
        <dbReference type="ARBA" id="ARBA00022840"/>
    </source>
</evidence>
<dbReference type="SUPFAM" id="SSF103190">
    <property type="entry name" value="Sensory domain-like"/>
    <property type="match status" value="1"/>
</dbReference>
<comment type="subcellular location">
    <subcellularLocation>
        <location evidence="2">Cell membrane</location>
        <topology evidence="2">Multi-pass membrane protein</topology>
    </subcellularLocation>
</comment>
<evidence type="ECO:0000256" key="5">
    <source>
        <dbReference type="ARBA" id="ARBA00022553"/>
    </source>
</evidence>
<comment type="caution">
    <text evidence="15">The sequence shown here is derived from an EMBL/GenBank/DDBJ whole genome shotgun (WGS) entry which is preliminary data.</text>
</comment>
<dbReference type="InterPro" id="IPR036097">
    <property type="entry name" value="HisK_dim/P_sf"/>
</dbReference>
<keyword evidence="11 13" id="KW-1133">Transmembrane helix</keyword>
<dbReference type="PRINTS" id="PR00344">
    <property type="entry name" value="BCTRLSENSOR"/>
</dbReference>
<dbReference type="InterPro" id="IPR036890">
    <property type="entry name" value="HATPase_C_sf"/>
</dbReference>
<keyword evidence="13" id="KW-0472">Membrane</keyword>
<evidence type="ECO:0000313" key="15">
    <source>
        <dbReference type="EMBL" id="NKE73736.1"/>
    </source>
</evidence>
<feature type="transmembrane region" description="Helical" evidence="13">
    <location>
        <begin position="12"/>
        <end position="38"/>
    </location>
</feature>
<keyword evidence="9 15" id="KW-0418">Kinase</keyword>
<dbReference type="PANTHER" id="PTHR43065:SF10">
    <property type="entry name" value="PEROXIDE STRESS-ACTIVATED HISTIDINE KINASE MAK3"/>
    <property type="match status" value="1"/>
</dbReference>
<dbReference type="SUPFAM" id="SSF55874">
    <property type="entry name" value="ATPase domain of HSP90 chaperone/DNA topoisomerase II/histidine kinase"/>
    <property type="match status" value="1"/>
</dbReference>
<reference evidence="15 16" key="1">
    <citation type="journal article" date="2020" name="Nature">
        <title>Bacterial chemolithoautotrophy via manganese oxidation.</title>
        <authorList>
            <person name="Yu H."/>
            <person name="Leadbetter J.R."/>
        </authorList>
    </citation>
    <scope>NUCLEOTIDE SEQUENCE [LARGE SCALE GENOMIC DNA]</scope>
    <source>
        <strain evidence="15 16">Mn-1</strain>
    </source>
</reference>
<dbReference type="PANTHER" id="PTHR43065">
    <property type="entry name" value="SENSOR HISTIDINE KINASE"/>
    <property type="match status" value="1"/>
</dbReference>
<organism evidence="15 16">
    <name type="scientific">Candidatus Manganitrophus noduliformans</name>
    <dbReference type="NCBI Taxonomy" id="2606439"/>
    <lineage>
        <taxon>Bacteria</taxon>
        <taxon>Pseudomonadati</taxon>
        <taxon>Nitrospirota</taxon>
        <taxon>Nitrospiria</taxon>
        <taxon>Candidatus Troglogloeales</taxon>
        <taxon>Candidatus Manganitrophaceae</taxon>
        <taxon>Candidatus Manganitrophus</taxon>
    </lineage>
</organism>
<evidence type="ECO:0000313" key="16">
    <source>
        <dbReference type="Proteomes" id="UP000534783"/>
    </source>
</evidence>
<feature type="transmembrane region" description="Helical" evidence="13">
    <location>
        <begin position="193"/>
        <end position="213"/>
    </location>
</feature>
<evidence type="ECO:0000259" key="14">
    <source>
        <dbReference type="PROSITE" id="PS50109"/>
    </source>
</evidence>
<evidence type="ECO:0000256" key="11">
    <source>
        <dbReference type="ARBA" id="ARBA00022989"/>
    </source>
</evidence>
<dbReference type="SUPFAM" id="SSF47384">
    <property type="entry name" value="Homodimeric domain of signal transducing histidine kinase"/>
    <property type="match status" value="1"/>
</dbReference>
<dbReference type="InterPro" id="IPR003661">
    <property type="entry name" value="HisK_dim/P_dom"/>
</dbReference>
<dbReference type="InterPro" id="IPR004358">
    <property type="entry name" value="Sig_transdc_His_kin-like_C"/>
</dbReference>
<name>A0A7X6IDB2_9BACT</name>
<evidence type="ECO:0000256" key="6">
    <source>
        <dbReference type="ARBA" id="ARBA00022679"/>
    </source>
</evidence>
<evidence type="ECO:0000256" key="7">
    <source>
        <dbReference type="ARBA" id="ARBA00022692"/>
    </source>
</evidence>
<keyword evidence="16" id="KW-1185">Reference proteome</keyword>
<accession>A0A7X6IDB2</accession>
<sequence>MPIEEKQPFNLLRWFALLSFLSVGLITAVSSILLSSFLTHNMLQRDAVVTMEFVQTIAQAENTRSYFETDDPGKTKTVFEAFFKQIATMPEVVRANVYNGNGSILWSDDDRFIGHRFSPNPQLETALSGKLAVTSGTSGKSSKPEHVFDQEVPFFAEIYIPVWNLSENKVVGVVEVYKVPLTLFHAIQRGNQLVWLSAGLGGIFLYVSLFWIVRRAARVIRRQQEQLVESKTMAAIGEMASAVAHGIRNPLASIRSSAEVALEENPPFRATAEEIIHETDRIEDWIRELLVYSKPPSGNPASIRINDLIQSTLDSLDREMRKRSVKPTLTLEPSSPLVHADEALMRHVLISLIANSLDAMPEGGELRVSSQNEKNAGRVEIVIKDTGSGIPEAQMDKIFKPFYTTKSKGMGVGLSLAKRIIERHGGTLQMESKEGIGTTVLLHIPSAG</sequence>
<evidence type="ECO:0000256" key="8">
    <source>
        <dbReference type="ARBA" id="ARBA00022741"/>
    </source>
</evidence>
<dbReference type="PROSITE" id="PS50109">
    <property type="entry name" value="HIS_KIN"/>
    <property type="match status" value="1"/>
</dbReference>
<proteinExistence type="predicted"/>
<dbReference type="GO" id="GO:0005886">
    <property type="term" value="C:plasma membrane"/>
    <property type="evidence" value="ECO:0007669"/>
    <property type="project" value="UniProtKB-SubCell"/>
</dbReference>
<keyword evidence="7 13" id="KW-0812">Transmembrane</keyword>